<accession>A0ABR5CF74</accession>
<dbReference type="PROSITE" id="PS50977">
    <property type="entry name" value="HTH_TETR_2"/>
    <property type="match status" value="1"/>
</dbReference>
<comment type="caution">
    <text evidence="4">The sequence shown here is derived from an EMBL/GenBank/DDBJ whole genome shotgun (WGS) entry which is preliminary data.</text>
</comment>
<evidence type="ECO:0000313" key="5">
    <source>
        <dbReference type="Proteomes" id="UP000032503"/>
    </source>
</evidence>
<name>A0ABR5CF74_9MICO</name>
<keyword evidence="1 2" id="KW-0238">DNA-binding</keyword>
<evidence type="ECO:0000256" key="1">
    <source>
        <dbReference type="ARBA" id="ARBA00023125"/>
    </source>
</evidence>
<evidence type="ECO:0000313" key="4">
    <source>
        <dbReference type="EMBL" id="KJC64259.1"/>
    </source>
</evidence>
<reference evidence="4 5" key="1">
    <citation type="journal article" date="2001" name="Int. J. Syst. Evol. Microbiol.">
        <title>Agreia bicolorata gen. nov., sp. nov., to accommodate actinobacteria isolated from narrow reed grass infected by the nematode Heteroanguina graminophila.</title>
        <authorList>
            <person name="Evtushenko L.I."/>
            <person name="Dorofeeva L.V."/>
            <person name="Dobrovolskaya T.G."/>
            <person name="Streshinskaya G.M."/>
            <person name="Subbotin S.A."/>
            <person name="Tiedje J.M."/>
        </authorList>
    </citation>
    <scope>NUCLEOTIDE SEQUENCE [LARGE SCALE GENOMIC DNA]</scope>
    <source>
        <strain evidence="4 5">VKM Ac-1804</strain>
    </source>
</reference>
<feature type="DNA-binding region" description="H-T-H motif" evidence="2">
    <location>
        <begin position="59"/>
        <end position="78"/>
    </location>
</feature>
<keyword evidence="5" id="KW-1185">Reference proteome</keyword>
<dbReference type="SUPFAM" id="SSF46689">
    <property type="entry name" value="Homeodomain-like"/>
    <property type="match status" value="1"/>
</dbReference>
<dbReference type="EMBL" id="JYFC01000003">
    <property type="protein sequence ID" value="KJC64259.1"/>
    <property type="molecule type" value="Genomic_DNA"/>
</dbReference>
<sequence length="214" mass="23611">MTSDSRVPQTMRGDGRHPRIGASCAYRVVPVQRRGRETVAGILAAAREISRTVYAGDLLMKDVAEQSGLADGAVYRYFRNDDALRRALAAQALELYCDAMTALIAQGTCARWQDVVLLHITLRVDSYCRGEGPAAIPDRLRAEANESQVIAEFLGGVIRARDVDLQVPADLDHRIELSVRISDALVIHAFSTRPSQRRIVLAECRSVVEQILAR</sequence>
<proteinExistence type="predicted"/>
<evidence type="ECO:0000256" key="2">
    <source>
        <dbReference type="PROSITE-ProRule" id="PRU00335"/>
    </source>
</evidence>
<organism evidence="4 5">
    <name type="scientific">Agreia bicolorata</name>
    <dbReference type="NCBI Taxonomy" id="110935"/>
    <lineage>
        <taxon>Bacteria</taxon>
        <taxon>Bacillati</taxon>
        <taxon>Actinomycetota</taxon>
        <taxon>Actinomycetes</taxon>
        <taxon>Micrococcales</taxon>
        <taxon>Microbacteriaceae</taxon>
        <taxon>Agreia</taxon>
    </lineage>
</organism>
<dbReference type="Gene3D" id="1.10.357.10">
    <property type="entry name" value="Tetracycline Repressor, domain 2"/>
    <property type="match status" value="1"/>
</dbReference>
<dbReference type="InterPro" id="IPR009057">
    <property type="entry name" value="Homeodomain-like_sf"/>
</dbReference>
<dbReference type="InterPro" id="IPR001647">
    <property type="entry name" value="HTH_TetR"/>
</dbReference>
<dbReference type="Pfam" id="PF00440">
    <property type="entry name" value="TetR_N"/>
    <property type="match status" value="1"/>
</dbReference>
<gene>
    <name evidence="4" type="ORF">TZ00_07195</name>
</gene>
<dbReference type="Proteomes" id="UP000032503">
    <property type="component" value="Unassembled WGS sequence"/>
</dbReference>
<protein>
    <recommendedName>
        <fullName evidence="3">HTH tetR-type domain-containing protein</fullName>
    </recommendedName>
</protein>
<feature type="domain" description="HTH tetR-type" evidence="3">
    <location>
        <begin position="36"/>
        <end position="96"/>
    </location>
</feature>
<evidence type="ECO:0000259" key="3">
    <source>
        <dbReference type="PROSITE" id="PS50977"/>
    </source>
</evidence>